<dbReference type="Proteomes" id="UP000075455">
    <property type="component" value="Unassembled WGS sequence"/>
</dbReference>
<name>A0A150M331_9BACL</name>
<accession>A0A150M331</accession>
<organism evidence="1 2">
    <name type="scientific">Saccharococcus caldoxylosilyticus</name>
    <dbReference type="NCBI Taxonomy" id="81408"/>
    <lineage>
        <taxon>Bacteria</taxon>
        <taxon>Bacillati</taxon>
        <taxon>Bacillota</taxon>
        <taxon>Bacilli</taxon>
        <taxon>Bacillales</taxon>
        <taxon>Anoxybacillaceae</taxon>
        <taxon>Saccharococcus</taxon>
    </lineage>
</organism>
<dbReference type="EMBL" id="LQYS01000016">
    <property type="protein sequence ID" value="KYD18741.1"/>
    <property type="molecule type" value="Genomic_DNA"/>
</dbReference>
<comment type="caution">
    <text evidence="1">The sequence shown here is derived from an EMBL/GenBank/DDBJ whole genome shotgun (WGS) entry which is preliminary data.</text>
</comment>
<proteinExistence type="predicted"/>
<protein>
    <submittedName>
        <fullName evidence="1">Uncharacterized protein</fullName>
    </submittedName>
</protein>
<dbReference type="PATRIC" id="fig|81408.3.peg.1985"/>
<reference evidence="1 2" key="1">
    <citation type="submission" date="2016-01" db="EMBL/GenBank/DDBJ databases">
        <title>Draft Genome Sequences of Seven Thermophilic Sporeformers Isolated from Foods.</title>
        <authorList>
            <person name="Berendsen E.M."/>
            <person name="Wells-Bennik M.H."/>
            <person name="Krawcyk A.O."/>
            <person name="De Jong A."/>
            <person name="Holsappel S."/>
            <person name="Eijlander R.T."/>
            <person name="Kuipers O.P."/>
        </authorList>
    </citation>
    <scope>NUCLEOTIDE SEQUENCE [LARGE SCALE GENOMIC DNA]</scope>
    <source>
        <strain evidence="1 2">B4119</strain>
    </source>
</reference>
<evidence type="ECO:0000313" key="1">
    <source>
        <dbReference type="EMBL" id="KYD18741.1"/>
    </source>
</evidence>
<dbReference type="STRING" id="81408.B4119_4031"/>
<evidence type="ECO:0000313" key="2">
    <source>
        <dbReference type="Proteomes" id="UP000075455"/>
    </source>
</evidence>
<sequence>MDWKEVKQFVTVGQAFVPVNIENRGDSVELFFRNGETRQLDMQSSLFLKRLLTFFGTSAAINRHRYGELVGKKQLVPIVLSYGFTIIPFNVREPIGRQSRTGWFVSREIERFQKQSPHVTIVHLSSHRIPVFHSHKFCLDQLKNAKWIEMCYGEIHEPHRRQWIGGSAALCEMASM</sequence>
<dbReference type="AlphaFoldDB" id="A0A150M331"/>
<gene>
    <name evidence="1" type="ORF">B4119_4031</name>
</gene>